<dbReference type="AlphaFoldDB" id="A0A1Y0B4K1"/>
<geneLocation type="mitochondrion" evidence="1"/>
<accession>A0A1Y0B4K1</accession>
<keyword evidence="1" id="KW-0496">Mitochondrion</keyword>
<sequence length="89" mass="10430">MTRLINLIKQIIDRNNIQIPNPRNGEEAFGTLIKRTSSILQERSFSQIRDTNQHIYQIFDSCSRFSQADFIGEKEVNSHLDLSFHKMSF</sequence>
<gene>
    <name evidence="1" type="ORF">AEK19_MT2173</name>
</gene>
<reference evidence="1" key="1">
    <citation type="submission" date="2017-03" db="EMBL/GenBank/DDBJ databases">
        <title>The mitochondrial genome of the carnivorous plant Utricularia reniformis (Lentibulariaceae): structure, comparative analysis and evolutionary landmarks.</title>
        <authorList>
            <person name="Silva S.R."/>
            <person name="Alvarenga D.O."/>
            <person name="Michael T.P."/>
            <person name="Miranda V.F.O."/>
            <person name="Varani A.M."/>
        </authorList>
    </citation>
    <scope>NUCLEOTIDE SEQUENCE</scope>
</reference>
<protein>
    <submittedName>
        <fullName evidence="1">Uncharacterized protein</fullName>
    </submittedName>
</protein>
<proteinExistence type="predicted"/>
<name>A0A1Y0B4K1_9LAMI</name>
<evidence type="ECO:0000313" key="1">
    <source>
        <dbReference type="EMBL" id="ART32320.1"/>
    </source>
</evidence>
<dbReference type="EMBL" id="KY774314">
    <property type="protein sequence ID" value="ART32320.1"/>
    <property type="molecule type" value="Genomic_DNA"/>
</dbReference>
<organism evidence="1">
    <name type="scientific">Utricularia reniformis</name>
    <dbReference type="NCBI Taxonomy" id="192314"/>
    <lineage>
        <taxon>Eukaryota</taxon>
        <taxon>Viridiplantae</taxon>
        <taxon>Streptophyta</taxon>
        <taxon>Embryophyta</taxon>
        <taxon>Tracheophyta</taxon>
        <taxon>Spermatophyta</taxon>
        <taxon>Magnoliopsida</taxon>
        <taxon>eudicotyledons</taxon>
        <taxon>Gunneridae</taxon>
        <taxon>Pentapetalae</taxon>
        <taxon>asterids</taxon>
        <taxon>lamiids</taxon>
        <taxon>Lamiales</taxon>
        <taxon>Lentibulariaceae</taxon>
        <taxon>Utricularia</taxon>
    </lineage>
</organism>